<evidence type="ECO:0000256" key="15">
    <source>
        <dbReference type="RuleBase" id="RU000488"/>
    </source>
</evidence>
<name>A0AAE0TLJ7_9PEZI</name>
<keyword evidence="7" id="KW-0479">Metal-binding</keyword>
<comment type="function">
    <text evidence="1">Mitochondrial transporter that mediates uptake of thiamine pyrophosphate (ThPP) into mitochondria.</text>
</comment>
<dbReference type="PRINTS" id="PR00926">
    <property type="entry name" value="MITOCARRIER"/>
</dbReference>
<dbReference type="GO" id="GO:0046872">
    <property type="term" value="F:metal ion binding"/>
    <property type="evidence" value="ECO:0007669"/>
    <property type="project" value="UniProtKB-KW"/>
</dbReference>
<comment type="subcellular location">
    <subcellularLocation>
        <location evidence="2">Mitochondrion inner membrane</location>
        <topology evidence="2">Multi-pass membrane protein</topology>
    </subcellularLocation>
</comment>
<dbReference type="InterPro" id="IPR002067">
    <property type="entry name" value="MCP"/>
</dbReference>
<feature type="repeat" description="Solcar" evidence="14">
    <location>
        <begin position="179"/>
        <end position="282"/>
    </location>
</feature>
<evidence type="ECO:0000313" key="17">
    <source>
        <dbReference type="Proteomes" id="UP001274830"/>
    </source>
</evidence>
<dbReference type="Pfam" id="PF00153">
    <property type="entry name" value="Mito_carr"/>
    <property type="match status" value="3"/>
</dbReference>
<dbReference type="Proteomes" id="UP001274830">
    <property type="component" value="Unassembled WGS sequence"/>
</dbReference>
<comment type="caution">
    <text evidence="16">The sequence shown here is derived from an EMBL/GenBank/DDBJ whole genome shotgun (WGS) entry which is preliminary data.</text>
</comment>
<reference evidence="16" key="1">
    <citation type="submission" date="2023-07" db="EMBL/GenBank/DDBJ databases">
        <title>Black Yeasts Isolated from many extreme environments.</title>
        <authorList>
            <person name="Coleine C."/>
            <person name="Stajich J.E."/>
            <person name="Selbmann L."/>
        </authorList>
    </citation>
    <scope>NUCLEOTIDE SEQUENCE</scope>
    <source>
        <strain evidence="16">CCFEE 5485</strain>
    </source>
</reference>
<keyword evidence="6 14" id="KW-0812">Transmembrane</keyword>
<gene>
    <name evidence="16" type="ORF">LTR78_010985</name>
</gene>
<dbReference type="SUPFAM" id="SSF103506">
    <property type="entry name" value="Mitochondrial carrier"/>
    <property type="match status" value="1"/>
</dbReference>
<dbReference type="PANTHER" id="PTHR24089">
    <property type="entry name" value="SOLUTE CARRIER FAMILY 25"/>
    <property type="match status" value="1"/>
</dbReference>
<keyword evidence="9" id="KW-0999">Mitochondrion inner membrane</keyword>
<evidence type="ECO:0000256" key="6">
    <source>
        <dbReference type="ARBA" id="ARBA00022692"/>
    </source>
</evidence>
<evidence type="ECO:0000256" key="8">
    <source>
        <dbReference type="ARBA" id="ARBA00022737"/>
    </source>
</evidence>
<dbReference type="EMBL" id="JAUTXT010000119">
    <property type="protein sequence ID" value="KAK3669135.1"/>
    <property type="molecule type" value="Genomic_DNA"/>
</dbReference>
<keyword evidence="13 14" id="KW-0472">Membrane</keyword>
<evidence type="ECO:0000256" key="9">
    <source>
        <dbReference type="ARBA" id="ARBA00022792"/>
    </source>
</evidence>
<proteinExistence type="inferred from homology"/>
<evidence type="ECO:0000256" key="12">
    <source>
        <dbReference type="ARBA" id="ARBA00023128"/>
    </source>
</evidence>
<keyword evidence="11" id="KW-1133">Transmembrane helix</keyword>
<keyword evidence="10" id="KW-0106">Calcium</keyword>
<dbReference type="InterPro" id="IPR023395">
    <property type="entry name" value="MCP_dom_sf"/>
</dbReference>
<dbReference type="Gene3D" id="1.50.40.10">
    <property type="entry name" value="Mitochondrial carrier domain"/>
    <property type="match status" value="1"/>
</dbReference>
<evidence type="ECO:0000256" key="2">
    <source>
        <dbReference type="ARBA" id="ARBA00004448"/>
    </source>
</evidence>
<evidence type="ECO:0000313" key="16">
    <source>
        <dbReference type="EMBL" id="KAK3669135.1"/>
    </source>
</evidence>
<organism evidence="16 17">
    <name type="scientific">Recurvomyces mirabilis</name>
    <dbReference type="NCBI Taxonomy" id="574656"/>
    <lineage>
        <taxon>Eukaryota</taxon>
        <taxon>Fungi</taxon>
        <taxon>Dikarya</taxon>
        <taxon>Ascomycota</taxon>
        <taxon>Pezizomycotina</taxon>
        <taxon>Dothideomycetes</taxon>
        <taxon>Dothideomycetidae</taxon>
        <taxon>Mycosphaerellales</taxon>
        <taxon>Teratosphaeriaceae</taxon>
        <taxon>Recurvomyces</taxon>
    </lineage>
</organism>
<dbReference type="GO" id="GO:0005743">
    <property type="term" value="C:mitochondrial inner membrane"/>
    <property type="evidence" value="ECO:0007669"/>
    <property type="project" value="UniProtKB-SubCell"/>
</dbReference>
<evidence type="ECO:0000256" key="11">
    <source>
        <dbReference type="ARBA" id="ARBA00022989"/>
    </source>
</evidence>
<evidence type="ECO:0000256" key="1">
    <source>
        <dbReference type="ARBA" id="ARBA00002238"/>
    </source>
</evidence>
<evidence type="ECO:0000256" key="7">
    <source>
        <dbReference type="ARBA" id="ARBA00022723"/>
    </source>
</evidence>
<dbReference type="AlphaFoldDB" id="A0AAE0TLJ7"/>
<evidence type="ECO:0000256" key="5">
    <source>
        <dbReference type="ARBA" id="ARBA00022448"/>
    </source>
</evidence>
<keyword evidence="8" id="KW-0677">Repeat</keyword>
<evidence type="ECO:0000256" key="14">
    <source>
        <dbReference type="PROSITE-ProRule" id="PRU00282"/>
    </source>
</evidence>
<evidence type="ECO:0000256" key="4">
    <source>
        <dbReference type="ARBA" id="ARBA00021935"/>
    </source>
</evidence>
<dbReference type="PROSITE" id="PS50920">
    <property type="entry name" value="SOLCAR"/>
    <property type="match status" value="3"/>
</dbReference>
<keyword evidence="17" id="KW-1185">Reference proteome</keyword>
<evidence type="ECO:0000256" key="10">
    <source>
        <dbReference type="ARBA" id="ARBA00022837"/>
    </source>
</evidence>
<keyword evidence="12" id="KW-0496">Mitochondrion</keyword>
<feature type="repeat" description="Solcar" evidence="14">
    <location>
        <begin position="299"/>
        <end position="388"/>
    </location>
</feature>
<keyword evidence="5 15" id="KW-0813">Transport</keyword>
<sequence>MPPVDQSLQPDGNVSRGTDSRLIKINHYGDVHINEELYERGGYFAAGGLASMTSRTVTAPIDRLKIYLISETHSKSPTWQHIKKGELIAAVVTAGRRLLGASRNVWDAGGVRSLWAGNGVNIVKMLPEGATKFGIYEVCDLIGAMDLCSSVTNLTLQTSRRLFATWEGVDSPADISVWAQTASGGIGGVAAQYVKIHCDKKTLSLPGGRRFIAYPLDTLRFRVQCNMQKNGHYGHRLLADTAKQMWRAGGLRPFFRGLPWGLLGQYPYSAIDLTMYEYTRRWWMQKNKSLGLSEADSRPNVIATAVIGGFSGAVGASVVWPLNLLRTRLQTSGTVVNPREYGSIMDVVRQTIAEEGWRGLWKGMTPNLIKVIPSVAITYVVYDKCKQTLDLS</sequence>
<comment type="similarity">
    <text evidence="3 15">Belongs to the mitochondrial carrier (TC 2.A.29) family.</text>
</comment>
<evidence type="ECO:0000256" key="13">
    <source>
        <dbReference type="ARBA" id="ARBA00023136"/>
    </source>
</evidence>
<protein>
    <recommendedName>
        <fullName evidence="4">Mitochondrial thiamine pyrophosphate carrier 1</fullName>
    </recommendedName>
</protein>
<dbReference type="FunFam" id="1.50.40.10:FF:000016">
    <property type="entry name" value="Solute carrier family 25 member 23"/>
    <property type="match status" value="1"/>
</dbReference>
<feature type="repeat" description="Solcar" evidence="14">
    <location>
        <begin position="38"/>
        <end position="142"/>
    </location>
</feature>
<dbReference type="GO" id="GO:0055085">
    <property type="term" value="P:transmembrane transport"/>
    <property type="evidence" value="ECO:0007669"/>
    <property type="project" value="InterPro"/>
</dbReference>
<accession>A0AAE0TLJ7</accession>
<evidence type="ECO:0000256" key="3">
    <source>
        <dbReference type="ARBA" id="ARBA00006375"/>
    </source>
</evidence>
<dbReference type="InterPro" id="IPR018108">
    <property type="entry name" value="MCP_transmembrane"/>
</dbReference>